<evidence type="ECO:0000256" key="1">
    <source>
        <dbReference type="SAM" id="MobiDB-lite"/>
    </source>
</evidence>
<feature type="compositionally biased region" description="Acidic residues" evidence="1">
    <location>
        <begin position="264"/>
        <end position="276"/>
    </location>
</feature>
<keyword evidence="3" id="KW-1185">Reference proteome</keyword>
<evidence type="ECO:0000313" key="3">
    <source>
        <dbReference type="Proteomes" id="UP000217199"/>
    </source>
</evidence>
<feature type="compositionally biased region" description="Basic and acidic residues" evidence="1">
    <location>
        <begin position="242"/>
        <end position="263"/>
    </location>
</feature>
<feature type="compositionally biased region" description="Basic residues" evidence="1">
    <location>
        <begin position="230"/>
        <end position="241"/>
    </location>
</feature>
<feature type="compositionally biased region" description="Basic and acidic residues" evidence="1">
    <location>
        <begin position="168"/>
        <end position="177"/>
    </location>
</feature>
<protein>
    <submittedName>
        <fullName evidence="2">Uncharacterized protein</fullName>
    </submittedName>
</protein>
<dbReference type="AlphaFoldDB" id="A0A286UT51"/>
<name>A0A286UT51_9AGAM</name>
<feature type="region of interest" description="Disordered" evidence="1">
    <location>
        <begin position="1"/>
        <end position="42"/>
    </location>
</feature>
<dbReference type="Proteomes" id="UP000217199">
    <property type="component" value="Unassembled WGS sequence"/>
</dbReference>
<gene>
    <name evidence="2" type="ORF">PNOK_0272700</name>
</gene>
<sequence length="302" mass="32673">MSLESILDKSPSIKARPRDDESIPSTRGRFTRSASSSSQKRAQKVKLRGEDWDLSAAIDMQILGKTICICLPGVINPKKCAQTILQSKLLTPALLGIAVERAGKSADGYLNRSSLRKPPFISSGHNPNTDLDVIDAGSVKPPPASIEPSELGSRDGGDSARISKGKGKGMEDTDVIQHSRSTGTTRRSTRIFLHDRSKLVDPSSVASTSRLETNQEREQMTLDSIGPGRSKTHSKNNASRHAKSEKVVGEQKESKQRSKKSYEEDNSGEEAEDEEDSKGSGSKKSSLSKKKRGKAVTVGDKT</sequence>
<feature type="region of interest" description="Disordered" evidence="1">
    <location>
        <begin position="109"/>
        <end position="302"/>
    </location>
</feature>
<reference evidence="2 3" key="1">
    <citation type="journal article" date="2017" name="Mol. Ecol.">
        <title>Comparative and population genomic landscape of Phellinus noxius: A hypervariable fungus causing root rot in trees.</title>
        <authorList>
            <person name="Chung C.L."/>
            <person name="Lee T.J."/>
            <person name="Akiba M."/>
            <person name="Lee H.H."/>
            <person name="Kuo T.H."/>
            <person name="Liu D."/>
            <person name="Ke H.M."/>
            <person name="Yokoi T."/>
            <person name="Roa M.B."/>
            <person name="Lu M.J."/>
            <person name="Chang Y.Y."/>
            <person name="Ann P.J."/>
            <person name="Tsai J.N."/>
            <person name="Chen C.Y."/>
            <person name="Tzean S.S."/>
            <person name="Ota Y."/>
            <person name="Hattori T."/>
            <person name="Sahashi N."/>
            <person name="Liou R.F."/>
            <person name="Kikuchi T."/>
            <person name="Tsai I.J."/>
        </authorList>
    </citation>
    <scope>NUCLEOTIDE SEQUENCE [LARGE SCALE GENOMIC DNA]</scope>
    <source>
        <strain evidence="2 3">FFPRI411160</strain>
    </source>
</reference>
<proteinExistence type="predicted"/>
<organism evidence="2 3">
    <name type="scientific">Pyrrhoderma noxium</name>
    <dbReference type="NCBI Taxonomy" id="2282107"/>
    <lineage>
        <taxon>Eukaryota</taxon>
        <taxon>Fungi</taxon>
        <taxon>Dikarya</taxon>
        <taxon>Basidiomycota</taxon>
        <taxon>Agaricomycotina</taxon>
        <taxon>Agaricomycetes</taxon>
        <taxon>Hymenochaetales</taxon>
        <taxon>Hymenochaetaceae</taxon>
        <taxon>Pyrrhoderma</taxon>
    </lineage>
</organism>
<dbReference type="InParanoid" id="A0A286UT51"/>
<evidence type="ECO:0000313" key="2">
    <source>
        <dbReference type="EMBL" id="PAV22770.1"/>
    </source>
</evidence>
<accession>A0A286UT51</accession>
<dbReference type="EMBL" id="NBII01000002">
    <property type="protein sequence ID" value="PAV22770.1"/>
    <property type="molecule type" value="Genomic_DNA"/>
</dbReference>
<comment type="caution">
    <text evidence="2">The sequence shown here is derived from an EMBL/GenBank/DDBJ whole genome shotgun (WGS) entry which is preliminary data.</text>
</comment>